<accession>A0A6A5GY94</accession>
<keyword evidence="1" id="KW-1133">Transmembrane helix</keyword>
<comment type="caution">
    <text evidence="2">The sequence shown here is derived from an EMBL/GenBank/DDBJ whole genome shotgun (WGS) entry which is preliminary data.</text>
</comment>
<protein>
    <recommendedName>
        <fullName evidence="4">G-protein coupled receptors family 1 profile domain-containing protein</fullName>
    </recommendedName>
</protein>
<feature type="transmembrane region" description="Helical" evidence="1">
    <location>
        <begin position="100"/>
        <end position="121"/>
    </location>
</feature>
<organism evidence="2 3">
    <name type="scientific">Caenorhabditis remanei</name>
    <name type="common">Caenorhabditis vulgaris</name>
    <dbReference type="NCBI Taxonomy" id="31234"/>
    <lineage>
        <taxon>Eukaryota</taxon>
        <taxon>Metazoa</taxon>
        <taxon>Ecdysozoa</taxon>
        <taxon>Nematoda</taxon>
        <taxon>Chromadorea</taxon>
        <taxon>Rhabditida</taxon>
        <taxon>Rhabditina</taxon>
        <taxon>Rhabditomorpha</taxon>
        <taxon>Rhabditoidea</taxon>
        <taxon>Rhabditidae</taxon>
        <taxon>Peloderinae</taxon>
        <taxon>Caenorhabditis</taxon>
    </lineage>
</organism>
<dbReference type="KEGG" id="crq:GCK72_016023"/>
<reference evidence="2 3" key="1">
    <citation type="submission" date="2019-12" db="EMBL/GenBank/DDBJ databases">
        <title>Chromosome-level assembly of the Caenorhabditis remanei genome.</title>
        <authorList>
            <person name="Teterina A.A."/>
            <person name="Willis J.H."/>
            <person name="Phillips P.C."/>
        </authorList>
    </citation>
    <scope>NUCLEOTIDE SEQUENCE [LARGE SCALE GENOMIC DNA]</scope>
    <source>
        <strain evidence="2 3">PX506</strain>
        <tissue evidence="2">Whole organism</tissue>
    </source>
</reference>
<dbReference type="Proteomes" id="UP000483820">
    <property type="component" value="Chromosome IV"/>
</dbReference>
<evidence type="ECO:0000313" key="3">
    <source>
        <dbReference type="Proteomes" id="UP000483820"/>
    </source>
</evidence>
<dbReference type="Pfam" id="PF06653">
    <property type="entry name" value="Claudin_3"/>
    <property type="match status" value="1"/>
</dbReference>
<dbReference type="GeneID" id="9799957"/>
<feature type="transmembrane region" description="Helical" evidence="1">
    <location>
        <begin position="65"/>
        <end position="88"/>
    </location>
</feature>
<evidence type="ECO:0008006" key="4">
    <source>
        <dbReference type="Google" id="ProtNLM"/>
    </source>
</evidence>
<dbReference type="InterPro" id="IPR009545">
    <property type="entry name" value="Claudin-like"/>
</dbReference>
<dbReference type="RefSeq" id="XP_053586040.1">
    <property type="nucleotide sequence ID" value="XM_053731268.1"/>
</dbReference>
<feature type="transmembrane region" description="Helical" evidence="1">
    <location>
        <begin position="133"/>
        <end position="152"/>
    </location>
</feature>
<evidence type="ECO:0000313" key="2">
    <source>
        <dbReference type="EMBL" id="KAF1759556.1"/>
    </source>
</evidence>
<evidence type="ECO:0000256" key="1">
    <source>
        <dbReference type="SAM" id="Phobius"/>
    </source>
</evidence>
<keyword evidence="1" id="KW-0472">Membrane</keyword>
<dbReference type="PANTHER" id="PTHR34151:SF1">
    <property type="entry name" value="CASP-LIKE PROTEIN-RELATED"/>
    <property type="match status" value="1"/>
</dbReference>
<feature type="transmembrane region" description="Helical" evidence="1">
    <location>
        <begin position="12"/>
        <end position="35"/>
    </location>
</feature>
<dbReference type="CTD" id="9799957"/>
<sequence>MTYLDDLQKKYPNLALILLGVSIGAATVLDITGVFTNCWISNGKNCTGIVPFDSSEPAWLAVSSWMLFISVGVMVIMIATYIVVVIKVLKHGYHSNLRKWLITIRILSVLYFSLIVISIIVMKSFLGIYTPSIWLGLSCILTACSALPLCWVQCGLHLVQRQCIAT</sequence>
<dbReference type="AlphaFoldDB" id="A0A6A5GY94"/>
<proteinExistence type="predicted"/>
<gene>
    <name evidence="2" type="ORF">GCK72_016023</name>
</gene>
<dbReference type="EMBL" id="WUAV01000004">
    <property type="protein sequence ID" value="KAF1759556.1"/>
    <property type="molecule type" value="Genomic_DNA"/>
</dbReference>
<name>A0A6A5GY94_CAERE</name>
<dbReference type="PANTHER" id="PTHR34151">
    <property type="entry name" value="PROTEIN CBG24195"/>
    <property type="match status" value="1"/>
</dbReference>
<keyword evidence="1" id="KW-0812">Transmembrane</keyword>